<dbReference type="SUPFAM" id="SSF52833">
    <property type="entry name" value="Thioredoxin-like"/>
    <property type="match status" value="1"/>
</dbReference>
<dbReference type="STRING" id="1160509.A0A3N4I0M1"/>
<dbReference type="Gene3D" id="3.40.30.10">
    <property type="entry name" value="Glutaredoxin"/>
    <property type="match status" value="1"/>
</dbReference>
<feature type="region of interest" description="Disordered" evidence="2">
    <location>
        <begin position="225"/>
        <end position="246"/>
    </location>
</feature>
<organism evidence="4 5">
    <name type="scientific">Ascobolus immersus RN42</name>
    <dbReference type="NCBI Taxonomy" id="1160509"/>
    <lineage>
        <taxon>Eukaryota</taxon>
        <taxon>Fungi</taxon>
        <taxon>Dikarya</taxon>
        <taxon>Ascomycota</taxon>
        <taxon>Pezizomycotina</taxon>
        <taxon>Pezizomycetes</taxon>
        <taxon>Pezizales</taxon>
        <taxon>Ascobolaceae</taxon>
        <taxon>Ascobolus</taxon>
    </lineage>
</organism>
<evidence type="ECO:0000256" key="1">
    <source>
        <dbReference type="ARBA" id="ARBA00009686"/>
    </source>
</evidence>
<proteinExistence type="inferred from homology"/>
<evidence type="ECO:0000313" key="4">
    <source>
        <dbReference type="EMBL" id="RPA79653.1"/>
    </source>
</evidence>
<dbReference type="GO" id="GO:0005737">
    <property type="term" value="C:cytoplasm"/>
    <property type="evidence" value="ECO:0007669"/>
    <property type="project" value="TreeGrafter"/>
</dbReference>
<protein>
    <submittedName>
        <fullName evidence="4">Thioredoxin-like protein</fullName>
    </submittedName>
</protein>
<evidence type="ECO:0000256" key="2">
    <source>
        <dbReference type="SAM" id="MobiDB-lite"/>
    </source>
</evidence>
<dbReference type="Pfam" id="PF02114">
    <property type="entry name" value="Phosducin"/>
    <property type="match status" value="1"/>
</dbReference>
<dbReference type="InterPro" id="IPR024253">
    <property type="entry name" value="Phosducin_thioredoxin-like_dom"/>
</dbReference>
<dbReference type="EMBL" id="ML119696">
    <property type="protein sequence ID" value="RPA79653.1"/>
    <property type="molecule type" value="Genomic_DNA"/>
</dbReference>
<name>A0A3N4I0M1_ASCIM</name>
<evidence type="ECO:0000259" key="3">
    <source>
        <dbReference type="Pfam" id="PF02114"/>
    </source>
</evidence>
<accession>A0A3N4I0M1</accession>
<comment type="similarity">
    <text evidence="1">Belongs to the phosducin family.</text>
</comment>
<feature type="domain" description="Phosducin" evidence="3">
    <location>
        <begin position="67"/>
        <end position="193"/>
    </location>
</feature>
<evidence type="ECO:0000313" key="5">
    <source>
        <dbReference type="Proteomes" id="UP000275078"/>
    </source>
</evidence>
<dbReference type="InterPro" id="IPR036249">
    <property type="entry name" value="Thioredoxin-like_sf"/>
</dbReference>
<dbReference type="GO" id="GO:0006457">
    <property type="term" value="P:protein folding"/>
    <property type="evidence" value="ECO:0007669"/>
    <property type="project" value="TreeGrafter"/>
</dbReference>
<gene>
    <name evidence="4" type="ORF">BJ508DRAFT_318721</name>
</gene>
<dbReference type="Proteomes" id="UP000275078">
    <property type="component" value="Unassembled WGS sequence"/>
</dbReference>
<dbReference type="AlphaFoldDB" id="A0A3N4I0M1"/>
<dbReference type="PANTHER" id="PTHR45809">
    <property type="entry name" value="VIRAL IAP-ASSOCIATED FACTOR HOMOLOG"/>
    <property type="match status" value="1"/>
</dbReference>
<dbReference type="PANTHER" id="PTHR45809:SF3">
    <property type="entry name" value="VIRAL IAP-ASSOCIATED FACTOR HOMOLOG"/>
    <property type="match status" value="1"/>
</dbReference>
<feature type="compositionally biased region" description="Basic and acidic residues" evidence="2">
    <location>
        <begin position="225"/>
        <end position="237"/>
    </location>
</feature>
<dbReference type="OrthoDB" id="45518at2759"/>
<keyword evidence="5" id="KW-1185">Reference proteome</keyword>
<dbReference type="InterPro" id="IPR051498">
    <property type="entry name" value="Phosducin-like_chap/apop_reg"/>
</dbReference>
<reference evidence="4 5" key="1">
    <citation type="journal article" date="2018" name="Nat. Ecol. Evol.">
        <title>Pezizomycetes genomes reveal the molecular basis of ectomycorrhizal truffle lifestyle.</title>
        <authorList>
            <person name="Murat C."/>
            <person name="Payen T."/>
            <person name="Noel B."/>
            <person name="Kuo A."/>
            <person name="Morin E."/>
            <person name="Chen J."/>
            <person name="Kohler A."/>
            <person name="Krizsan K."/>
            <person name="Balestrini R."/>
            <person name="Da Silva C."/>
            <person name="Montanini B."/>
            <person name="Hainaut M."/>
            <person name="Levati E."/>
            <person name="Barry K.W."/>
            <person name="Belfiori B."/>
            <person name="Cichocki N."/>
            <person name="Clum A."/>
            <person name="Dockter R.B."/>
            <person name="Fauchery L."/>
            <person name="Guy J."/>
            <person name="Iotti M."/>
            <person name="Le Tacon F."/>
            <person name="Lindquist E.A."/>
            <person name="Lipzen A."/>
            <person name="Malagnac F."/>
            <person name="Mello A."/>
            <person name="Molinier V."/>
            <person name="Miyauchi S."/>
            <person name="Poulain J."/>
            <person name="Riccioni C."/>
            <person name="Rubini A."/>
            <person name="Sitrit Y."/>
            <person name="Splivallo R."/>
            <person name="Traeger S."/>
            <person name="Wang M."/>
            <person name="Zifcakova L."/>
            <person name="Wipf D."/>
            <person name="Zambonelli A."/>
            <person name="Paolocci F."/>
            <person name="Nowrousian M."/>
            <person name="Ottonello S."/>
            <person name="Baldrian P."/>
            <person name="Spatafora J.W."/>
            <person name="Henrissat B."/>
            <person name="Nagy L.G."/>
            <person name="Aury J.M."/>
            <person name="Wincker P."/>
            <person name="Grigoriev I.V."/>
            <person name="Bonfante P."/>
            <person name="Martin F.M."/>
        </authorList>
    </citation>
    <scope>NUCLEOTIDE SEQUENCE [LARGE SCALE GENOMIC DNA]</scope>
    <source>
        <strain evidence="4 5">RN42</strain>
    </source>
</reference>
<sequence length="246" mass="28304">MNQPIQVQSDRPSEDTEWNDILRQHGVIPEKPKVDEQAIEDAIFQARDIIHEKRLDHLAPDELSDLEDLEDEAFLEEYRQKRIAEFQAVAKRAKFGSVFPLSKNEWSREVTEASEGVSEEEKKAGGQTVLVHMSHNEVPESVYLSKVWKEAAQRWPEIKFCEILGSRAVEGWPKERSPTIIIYRQGDVVDTIVGWRREWGLWEIDELLVKNGAADEGDLRIIKGRRAKAEGRDKPDVDEGDEDFSD</sequence>